<evidence type="ECO:0000256" key="13">
    <source>
        <dbReference type="ARBA" id="ARBA00023316"/>
    </source>
</evidence>
<feature type="transmembrane region" description="Helical" evidence="17">
    <location>
        <begin position="43"/>
        <end position="65"/>
    </location>
</feature>
<evidence type="ECO:0000256" key="5">
    <source>
        <dbReference type="ARBA" id="ARBA00022676"/>
    </source>
</evidence>
<keyword evidence="8" id="KW-0133">Cell shape</keyword>
<evidence type="ECO:0000256" key="16">
    <source>
        <dbReference type="ARBA" id="ARBA00049902"/>
    </source>
</evidence>
<dbReference type="Pfam" id="PF01098">
    <property type="entry name" value="FTSW_RODA_SPOVE"/>
    <property type="match status" value="1"/>
</dbReference>
<keyword evidence="11 17" id="KW-0472">Membrane</keyword>
<evidence type="ECO:0000256" key="3">
    <source>
        <dbReference type="ARBA" id="ARBA00022475"/>
    </source>
</evidence>
<dbReference type="InterPro" id="IPR018365">
    <property type="entry name" value="Cell_cycle_FtsW-rel_CS"/>
</dbReference>
<dbReference type="GO" id="GO:0015648">
    <property type="term" value="F:lipid-linked peptidoglycan transporter activity"/>
    <property type="evidence" value="ECO:0007669"/>
    <property type="project" value="TreeGrafter"/>
</dbReference>
<comment type="caution">
    <text evidence="18">The sequence shown here is derived from an EMBL/GenBank/DDBJ whole genome shotgun (WGS) entry which is preliminary data.</text>
</comment>
<evidence type="ECO:0000256" key="9">
    <source>
        <dbReference type="ARBA" id="ARBA00022984"/>
    </source>
</evidence>
<dbReference type="AlphaFoldDB" id="E6PTH5"/>
<evidence type="ECO:0000313" key="18">
    <source>
        <dbReference type="EMBL" id="CBH98232.1"/>
    </source>
</evidence>
<gene>
    <name evidence="18" type="primary">ftsW</name>
    <name evidence="18" type="ORF">CARN2_3708</name>
</gene>
<dbReference type="HAMAP" id="MF_00913">
    <property type="entry name" value="PGT_FtsW_proteobact"/>
    <property type="match status" value="1"/>
</dbReference>
<dbReference type="PANTHER" id="PTHR30474:SF2">
    <property type="entry name" value="PEPTIDOGLYCAN GLYCOSYLTRANSFERASE FTSW-RELATED"/>
    <property type="match status" value="1"/>
</dbReference>
<evidence type="ECO:0000256" key="10">
    <source>
        <dbReference type="ARBA" id="ARBA00022989"/>
    </source>
</evidence>
<dbReference type="GO" id="GO:0032153">
    <property type="term" value="C:cell division site"/>
    <property type="evidence" value="ECO:0007669"/>
    <property type="project" value="TreeGrafter"/>
</dbReference>
<keyword evidence="10 17" id="KW-1133">Transmembrane helix</keyword>
<evidence type="ECO:0000256" key="2">
    <source>
        <dbReference type="ARBA" id="ARBA00004752"/>
    </source>
</evidence>
<feature type="transmembrane region" description="Helical" evidence="17">
    <location>
        <begin position="200"/>
        <end position="216"/>
    </location>
</feature>
<keyword evidence="12" id="KW-0131">Cell cycle</keyword>
<evidence type="ECO:0000256" key="12">
    <source>
        <dbReference type="ARBA" id="ARBA00023306"/>
    </source>
</evidence>
<organism evidence="18">
    <name type="scientific">mine drainage metagenome</name>
    <dbReference type="NCBI Taxonomy" id="410659"/>
    <lineage>
        <taxon>unclassified sequences</taxon>
        <taxon>metagenomes</taxon>
        <taxon>ecological metagenomes</taxon>
    </lineage>
</organism>
<feature type="transmembrane region" description="Helical" evidence="17">
    <location>
        <begin position="221"/>
        <end position="242"/>
    </location>
</feature>
<feature type="transmembrane region" description="Helical" evidence="17">
    <location>
        <begin position="148"/>
        <end position="165"/>
    </location>
</feature>
<evidence type="ECO:0000256" key="14">
    <source>
        <dbReference type="ARBA" id="ARBA00032370"/>
    </source>
</evidence>
<dbReference type="PANTHER" id="PTHR30474">
    <property type="entry name" value="CELL CYCLE PROTEIN"/>
    <property type="match status" value="1"/>
</dbReference>
<evidence type="ECO:0000256" key="7">
    <source>
        <dbReference type="ARBA" id="ARBA00022692"/>
    </source>
</evidence>
<keyword evidence="5" id="KW-0328">Glycosyltransferase</keyword>
<proteinExistence type="inferred from homology"/>
<feature type="transmembrane region" description="Helical" evidence="17">
    <location>
        <begin position="77"/>
        <end position="98"/>
    </location>
</feature>
<feature type="transmembrane region" description="Helical" evidence="17">
    <location>
        <begin position="110"/>
        <end position="128"/>
    </location>
</feature>
<evidence type="ECO:0000256" key="1">
    <source>
        <dbReference type="ARBA" id="ARBA00004651"/>
    </source>
</evidence>
<dbReference type="InterPro" id="IPR013437">
    <property type="entry name" value="FtsW"/>
</dbReference>
<comment type="subcellular location">
    <subcellularLocation>
        <location evidence="1">Cell membrane</location>
        <topology evidence="1">Multi-pass membrane protein</topology>
    </subcellularLocation>
</comment>
<evidence type="ECO:0000256" key="15">
    <source>
        <dbReference type="ARBA" id="ARBA00044770"/>
    </source>
</evidence>
<accession>E6PTH5</accession>
<protein>
    <recommendedName>
        <fullName evidence="15">peptidoglycan glycosyltransferase</fullName>
        <ecNumber evidence="15">2.4.99.28</ecNumber>
    </recommendedName>
    <alternativeName>
        <fullName evidence="14">Peptidoglycan polymerase</fullName>
    </alternativeName>
</protein>
<dbReference type="PROSITE" id="PS00428">
    <property type="entry name" value="FTSW_RODA_SPOVE"/>
    <property type="match status" value="1"/>
</dbReference>
<evidence type="ECO:0000256" key="6">
    <source>
        <dbReference type="ARBA" id="ARBA00022679"/>
    </source>
</evidence>
<keyword evidence="9" id="KW-0573">Peptidoglycan synthesis</keyword>
<evidence type="ECO:0000256" key="11">
    <source>
        <dbReference type="ARBA" id="ARBA00023136"/>
    </source>
</evidence>
<feature type="transmembrane region" description="Helical" evidence="17">
    <location>
        <begin position="345"/>
        <end position="366"/>
    </location>
</feature>
<feature type="transmembrane region" description="Helical" evidence="17">
    <location>
        <begin position="378"/>
        <end position="399"/>
    </location>
</feature>
<feature type="transmembrane region" description="Helical" evidence="17">
    <location>
        <begin position="300"/>
        <end position="324"/>
    </location>
</feature>
<dbReference type="GO" id="GO:0009252">
    <property type="term" value="P:peptidoglycan biosynthetic process"/>
    <property type="evidence" value="ECO:0007669"/>
    <property type="project" value="UniProtKB-KW"/>
</dbReference>
<dbReference type="NCBIfam" id="TIGR02614">
    <property type="entry name" value="ftsW"/>
    <property type="match status" value="1"/>
</dbReference>
<dbReference type="GO" id="GO:0008955">
    <property type="term" value="F:peptidoglycan glycosyltransferase activity"/>
    <property type="evidence" value="ECO:0007669"/>
    <property type="project" value="UniProtKB-EC"/>
</dbReference>
<evidence type="ECO:0000256" key="17">
    <source>
        <dbReference type="SAM" id="Phobius"/>
    </source>
</evidence>
<evidence type="ECO:0000256" key="8">
    <source>
        <dbReference type="ARBA" id="ARBA00022960"/>
    </source>
</evidence>
<dbReference type="EMBL" id="CABM01000049">
    <property type="protein sequence ID" value="CBH98232.1"/>
    <property type="molecule type" value="Genomic_DNA"/>
</dbReference>
<dbReference type="GO" id="GO:0051301">
    <property type="term" value="P:cell division"/>
    <property type="evidence" value="ECO:0007669"/>
    <property type="project" value="UniProtKB-KW"/>
</dbReference>
<keyword evidence="7 17" id="KW-0812">Transmembrane</keyword>
<comment type="catalytic activity">
    <reaction evidence="16">
        <text>[GlcNAc-(1-&gt;4)-Mur2Ac(oyl-L-Ala-gamma-D-Glu-L-Lys-D-Ala-D-Ala)](n)-di-trans,octa-cis-undecaprenyl diphosphate + beta-D-GlcNAc-(1-&gt;4)-Mur2Ac(oyl-L-Ala-gamma-D-Glu-L-Lys-D-Ala-D-Ala)-di-trans,octa-cis-undecaprenyl diphosphate = [GlcNAc-(1-&gt;4)-Mur2Ac(oyl-L-Ala-gamma-D-Glu-L-Lys-D-Ala-D-Ala)](n+1)-di-trans,octa-cis-undecaprenyl diphosphate + di-trans,octa-cis-undecaprenyl diphosphate + H(+)</text>
        <dbReference type="Rhea" id="RHEA:23708"/>
        <dbReference type="Rhea" id="RHEA-COMP:9602"/>
        <dbReference type="Rhea" id="RHEA-COMP:9603"/>
        <dbReference type="ChEBI" id="CHEBI:15378"/>
        <dbReference type="ChEBI" id="CHEBI:58405"/>
        <dbReference type="ChEBI" id="CHEBI:60033"/>
        <dbReference type="ChEBI" id="CHEBI:78435"/>
        <dbReference type="EC" id="2.4.99.28"/>
    </reaction>
</comment>
<sequence length="412" mass="44937">MKLALPAFGRRRGEAQPEPAPMPVRIGYVGPSASRMLDFDQNLLWVIVLLLAFGLVMVYSATIAIPEDPRFARWTQFHFFWRDLAAVSLGLIGGWVVFQFPMKFWERWAPLIFLASLAMLAAVLVPFLGKGVNGSRRWIPLGVFNFQPSELVKLAIILYAANFMVRKQEVKQKFSKAFLPMAAALAVIGLLLLAEPDMGAFLVIASVAMVILYLGGVNGKLFAAGTVVLIGAFVLMIVFSPWRRDRIFAYLNPWAEDNSLGSAYQLAHALIAMGRGHIFGVGLGGSVEKLHYLPEPQTDFLLAIIGEELGFVGVLAVTLVFAWITKRAFDIGRQALASDRMFSSLVAQGVGVLIGGQAFINIGVNLGLLPTKGLTLPLLSYGGSATLMSLLALAILLRVDFENRVLMRGGQI</sequence>
<dbReference type="EC" id="2.4.99.28" evidence="15"/>
<dbReference type="GO" id="GO:0005886">
    <property type="term" value="C:plasma membrane"/>
    <property type="evidence" value="ECO:0007669"/>
    <property type="project" value="UniProtKB-SubCell"/>
</dbReference>
<keyword evidence="4 18" id="KW-0132">Cell division</keyword>
<dbReference type="InterPro" id="IPR001182">
    <property type="entry name" value="FtsW/RodA"/>
</dbReference>
<dbReference type="GO" id="GO:0008360">
    <property type="term" value="P:regulation of cell shape"/>
    <property type="evidence" value="ECO:0007669"/>
    <property type="project" value="UniProtKB-KW"/>
</dbReference>
<keyword evidence="6" id="KW-0808">Transferase</keyword>
<comment type="pathway">
    <text evidence="2">Cell wall biogenesis; peptidoglycan biosynthesis.</text>
</comment>
<keyword evidence="3" id="KW-1003">Cell membrane</keyword>
<feature type="transmembrane region" description="Helical" evidence="17">
    <location>
        <begin position="177"/>
        <end position="194"/>
    </location>
</feature>
<reference evidence="18" key="1">
    <citation type="submission" date="2009-10" db="EMBL/GenBank/DDBJ databases">
        <title>Diversity of trophic interactions inside an arsenic-rich microbial ecosystem.</title>
        <authorList>
            <person name="Bertin P.N."/>
            <person name="Heinrich-Salmeron A."/>
            <person name="Pelletier E."/>
            <person name="Goulhen-Chollet F."/>
            <person name="Arsene-Ploetze F."/>
            <person name="Gallien S."/>
            <person name="Calteau A."/>
            <person name="Vallenet D."/>
            <person name="Casiot C."/>
            <person name="Chane-Woon-Ming B."/>
            <person name="Giloteaux L."/>
            <person name="Barakat M."/>
            <person name="Bonnefoy V."/>
            <person name="Bruneel O."/>
            <person name="Chandler M."/>
            <person name="Cleiss J."/>
            <person name="Duran R."/>
            <person name="Elbaz-Poulichet F."/>
            <person name="Fonknechten N."/>
            <person name="Lauga B."/>
            <person name="Mornico D."/>
            <person name="Ortet P."/>
            <person name="Schaeffer C."/>
            <person name="Siguier P."/>
            <person name="Alexander Thil Smith A."/>
            <person name="Van Dorsselaer A."/>
            <person name="Weissenbach J."/>
            <person name="Medigue C."/>
            <person name="Le Paslier D."/>
        </authorList>
    </citation>
    <scope>NUCLEOTIDE SEQUENCE</scope>
</reference>
<evidence type="ECO:0000256" key="4">
    <source>
        <dbReference type="ARBA" id="ARBA00022618"/>
    </source>
</evidence>
<name>E6PTH5_9ZZZZ</name>
<keyword evidence="13" id="KW-0961">Cell wall biogenesis/degradation</keyword>
<dbReference type="GO" id="GO:0071555">
    <property type="term" value="P:cell wall organization"/>
    <property type="evidence" value="ECO:0007669"/>
    <property type="project" value="UniProtKB-KW"/>
</dbReference>